<dbReference type="InterPro" id="IPR036388">
    <property type="entry name" value="WH-like_DNA-bd_sf"/>
</dbReference>
<evidence type="ECO:0000259" key="3">
    <source>
        <dbReference type="PROSITE" id="PS50043"/>
    </source>
</evidence>
<dbReference type="Proteomes" id="UP001589718">
    <property type="component" value="Unassembled WGS sequence"/>
</dbReference>
<keyword evidence="1" id="KW-0238">DNA-binding</keyword>
<dbReference type="Gene3D" id="3.40.50.300">
    <property type="entry name" value="P-loop containing nucleotide triphosphate hydrolases"/>
    <property type="match status" value="1"/>
</dbReference>
<comment type="caution">
    <text evidence="4">The sequence shown here is derived from an EMBL/GenBank/DDBJ whole genome shotgun (WGS) entry which is preliminary data.</text>
</comment>
<proteinExistence type="predicted"/>
<organism evidence="4 5">
    <name type="scientific">Streptomyces cremeus</name>
    <dbReference type="NCBI Taxonomy" id="66881"/>
    <lineage>
        <taxon>Bacteria</taxon>
        <taxon>Bacillati</taxon>
        <taxon>Actinomycetota</taxon>
        <taxon>Actinomycetes</taxon>
        <taxon>Kitasatosporales</taxon>
        <taxon>Streptomycetaceae</taxon>
        <taxon>Streptomyces</taxon>
    </lineage>
</organism>
<sequence length="951" mass="98525">MTSSTTVRTPLRLYGRGSELAALEALLGRLWTGRGGALVVAAPPGQGRTALLRQAVARHAARCPDAVLDVTAAPAEQRLPHSGLHALLCSAPGPLPLPPEQVLRSGSVPAVLPGLLRELARYRPLLVCVDDAHRWDGASRAALAFAARRLGADSGVAVLISTADETEFAGLPVLRPGPLDDDAASAVLDRFTRGADHVEPAVRGELVREAAGNPSLLAGLLARLTPGQLAGRTPLSYPLPGAESVLQAHAALLDGLSPQTWTVLLLAAAAAEHEPDGIGSDAALVLRAGVRAGLDADLVERVLLDPAATARALQHTGERVHFRHPLLRRAVLHRALPTHRRAAHDMLADLLAGAGAPSLPELVQRACAAPGHDEALARQLAAGAVAPVPHAGRASALARAATLTVDGTRRGTRFAAAAEQARLAGDADRARALLARVHGPGPASGHGGASAPDPAPVRGPAPAHHRASAHGPAQCVRGLLLLRDGPVADAREALLTAAALLLPHDPPGALEALLGAAEAAWAAGDAPAYLDVMRRVPPTAADPALARHGAGMCAVLGGRTAEGHALLRRNLDAARSDGAPAELLRAVVAALVLGEVDTACRTGARALAAVRSTGPDVLLPKALEHLAHAELRAGRHARARAHATEGLQAARRTGQPNTAAHLHAVLALVASVEGDAAACTAHGDAALAGAGPHGLLQAATLATWARARTELSRGRPADAAARLAPLVRPGPRRGHFATRMLAVPCYVEAAVLRGRADAGPGGARPAPADGAAEAVAEFALWADRSADPQAPAQLARCRALLAPPDEAAARYEEALAHHDRAGGDFERARTQLLYGQWLRRRRRTREARGPLRDALVSFERCAARTWAERAGGELRAAGEAVDAGPAAQETPLATLTPQQHRIARYVAEGVTNREVAVRLSVSPRTVDHHLRNVFAALGVRSRMELARLLGR</sequence>
<gene>
    <name evidence="4" type="ORF">ACFFTU_00155</name>
</gene>
<evidence type="ECO:0000256" key="2">
    <source>
        <dbReference type="SAM" id="MobiDB-lite"/>
    </source>
</evidence>
<feature type="domain" description="HTH luxR-type" evidence="3">
    <location>
        <begin position="888"/>
        <end position="951"/>
    </location>
</feature>
<dbReference type="Pfam" id="PF13191">
    <property type="entry name" value="AAA_16"/>
    <property type="match status" value="1"/>
</dbReference>
<accession>A0ABV5P5A1</accession>
<feature type="region of interest" description="Disordered" evidence="2">
    <location>
        <begin position="437"/>
        <end position="470"/>
    </location>
</feature>
<dbReference type="SMART" id="SM00421">
    <property type="entry name" value="HTH_LUXR"/>
    <property type="match status" value="1"/>
</dbReference>
<dbReference type="Pfam" id="PF00196">
    <property type="entry name" value="GerE"/>
    <property type="match status" value="1"/>
</dbReference>
<name>A0ABV5P5A1_STRCM</name>
<protein>
    <submittedName>
        <fullName evidence="4">AAA family ATPase</fullName>
    </submittedName>
</protein>
<dbReference type="InterPro" id="IPR000792">
    <property type="entry name" value="Tscrpt_reg_LuxR_C"/>
</dbReference>
<dbReference type="InterPro" id="IPR039420">
    <property type="entry name" value="WalR-like"/>
</dbReference>
<dbReference type="CDD" id="cd06170">
    <property type="entry name" value="LuxR_C_like"/>
    <property type="match status" value="1"/>
</dbReference>
<dbReference type="EMBL" id="JBHMCR010000001">
    <property type="protein sequence ID" value="MFB9518382.1"/>
    <property type="molecule type" value="Genomic_DNA"/>
</dbReference>
<dbReference type="PROSITE" id="PS50043">
    <property type="entry name" value="HTH_LUXR_2"/>
    <property type="match status" value="1"/>
</dbReference>
<dbReference type="Gene3D" id="1.10.10.10">
    <property type="entry name" value="Winged helix-like DNA-binding domain superfamily/Winged helix DNA-binding domain"/>
    <property type="match status" value="1"/>
</dbReference>
<dbReference type="PANTHER" id="PTHR43214">
    <property type="entry name" value="TWO-COMPONENT RESPONSE REGULATOR"/>
    <property type="match status" value="1"/>
</dbReference>
<evidence type="ECO:0000313" key="4">
    <source>
        <dbReference type="EMBL" id="MFB9518382.1"/>
    </source>
</evidence>
<evidence type="ECO:0000313" key="5">
    <source>
        <dbReference type="Proteomes" id="UP001589718"/>
    </source>
</evidence>
<dbReference type="PANTHER" id="PTHR43214:SF42">
    <property type="entry name" value="TRANSCRIPTIONAL REGULATORY PROTEIN DESR"/>
    <property type="match status" value="1"/>
</dbReference>
<dbReference type="SUPFAM" id="SSF46894">
    <property type="entry name" value="C-terminal effector domain of the bipartite response regulators"/>
    <property type="match status" value="1"/>
</dbReference>
<dbReference type="PRINTS" id="PR00038">
    <property type="entry name" value="HTHLUXR"/>
</dbReference>
<reference evidence="4 5" key="1">
    <citation type="submission" date="2024-09" db="EMBL/GenBank/DDBJ databases">
        <authorList>
            <person name="Sun Q."/>
            <person name="Mori K."/>
        </authorList>
    </citation>
    <scope>NUCLEOTIDE SEQUENCE [LARGE SCALE GENOMIC DNA]</scope>
    <source>
        <strain evidence="4 5">JCM 4362</strain>
    </source>
</reference>
<keyword evidence="5" id="KW-1185">Reference proteome</keyword>
<dbReference type="SUPFAM" id="SSF52540">
    <property type="entry name" value="P-loop containing nucleoside triphosphate hydrolases"/>
    <property type="match status" value="1"/>
</dbReference>
<dbReference type="InterPro" id="IPR041664">
    <property type="entry name" value="AAA_16"/>
</dbReference>
<dbReference type="Gene3D" id="1.25.40.10">
    <property type="entry name" value="Tetratricopeptide repeat domain"/>
    <property type="match status" value="1"/>
</dbReference>
<dbReference type="InterPro" id="IPR016032">
    <property type="entry name" value="Sig_transdc_resp-reg_C-effctor"/>
</dbReference>
<evidence type="ECO:0000256" key="1">
    <source>
        <dbReference type="ARBA" id="ARBA00023125"/>
    </source>
</evidence>
<dbReference type="InterPro" id="IPR011990">
    <property type="entry name" value="TPR-like_helical_dom_sf"/>
</dbReference>
<dbReference type="RefSeq" id="WP_345227893.1">
    <property type="nucleotide sequence ID" value="NZ_BAAAXE010000014.1"/>
</dbReference>
<dbReference type="InterPro" id="IPR027417">
    <property type="entry name" value="P-loop_NTPase"/>
</dbReference>